<evidence type="ECO:0000256" key="1">
    <source>
        <dbReference type="PROSITE-ProRule" id="PRU00042"/>
    </source>
</evidence>
<accession>A0A0H2RAJ6</accession>
<feature type="region of interest" description="Disordered" evidence="2">
    <location>
        <begin position="142"/>
        <end position="175"/>
    </location>
</feature>
<sequence>MYDISNFYNNTNTFQGAQAWSGALTQEDGPQGPTNETYPLALHSNTTQSYSHTQLPATGYENGFSFPHQHGHSQRDEFTGPYDLDGDDPVLQMCDQIVAVNAGAPGASDPYTDNLYQTSQTVDAAPLSTQASNALHLDIPLPPQGSLHLETPALTQSSSNNSPTSQFIRTPEDTPYFPDGVLGFPSVEEHDAAQNMQLVAGPSTGVPVTPETASPPPAVLYVPDLKAWFAVNGPLPPPLAPSPNTPGEPQGLVQDVDEVLSTQTTSQDPPREVGKGQRTRKAKKPSVTRTSKSDIIGQKTPRVRYPCTFSWCTKTYAYEKDIGRHIKRDHTTNPTSYFCPNPTCDSNKKTHSRSEGPGLSRKDALTRHMRGKGVNAQKCRDYIRGLKETDPEAYDLHVWLLP</sequence>
<evidence type="ECO:0000259" key="3">
    <source>
        <dbReference type="PROSITE" id="PS50157"/>
    </source>
</evidence>
<keyword evidence="1" id="KW-0863">Zinc-finger</keyword>
<feature type="compositionally biased region" description="Low complexity" evidence="2">
    <location>
        <begin position="155"/>
        <end position="166"/>
    </location>
</feature>
<feature type="region of interest" description="Disordered" evidence="2">
    <location>
        <begin position="261"/>
        <end position="297"/>
    </location>
</feature>
<keyword evidence="1" id="KW-0479">Metal-binding</keyword>
<keyword evidence="5" id="KW-1185">Reference proteome</keyword>
<dbReference type="Proteomes" id="UP000053477">
    <property type="component" value="Unassembled WGS sequence"/>
</dbReference>
<proteinExistence type="predicted"/>
<feature type="region of interest" description="Disordered" evidence="2">
    <location>
        <begin position="329"/>
        <end position="368"/>
    </location>
</feature>
<dbReference type="GO" id="GO:0008270">
    <property type="term" value="F:zinc ion binding"/>
    <property type="evidence" value="ECO:0007669"/>
    <property type="project" value="UniProtKB-KW"/>
</dbReference>
<dbReference type="PROSITE" id="PS50157">
    <property type="entry name" value="ZINC_FINGER_C2H2_2"/>
    <property type="match status" value="1"/>
</dbReference>
<protein>
    <recommendedName>
        <fullName evidence="3">C2H2-type domain-containing protein</fullName>
    </recommendedName>
</protein>
<organism evidence="4 5">
    <name type="scientific">Schizopora paradoxa</name>
    <dbReference type="NCBI Taxonomy" id="27342"/>
    <lineage>
        <taxon>Eukaryota</taxon>
        <taxon>Fungi</taxon>
        <taxon>Dikarya</taxon>
        <taxon>Basidiomycota</taxon>
        <taxon>Agaricomycotina</taxon>
        <taxon>Agaricomycetes</taxon>
        <taxon>Hymenochaetales</taxon>
        <taxon>Schizoporaceae</taxon>
        <taxon>Schizopora</taxon>
    </lineage>
</organism>
<evidence type="ECO:0000256" key="2">
    <source>
        <dbReference type="SAM" id="MobiDB-lite"/>
    </source>
</evidence>
<evidence type="ECO:0000313" key="5">
    <source>
        <dbReference type="Proteomes" id="UP000053477"/>
    </source>
</evidence>
<reference evidence="4 5" key="1">
    <citation type="submission" date="2015-04" db="EMBL/GenBank/DDBJ databases">
        <title>Complete genome sequence of Schizopora paradoxa KUC8140, a cosmopolitan wood degrader in East Asia.</title>
        <authorList>
            <consortium name="DOE Joint Genome Institute"/>
            <person name="Min B."/>
            <person name="Park H."/>
            <person name="Jang Y."/>
            <person name="Kim J.-J."/>
            <person name="Kim K.H."/>
            <person name="Pangilinan J."/>
            <person name="Lipzen A."/>
            <person name="Riley R."/>
            <person name="Grigoriev I.V."/>
            <person name="Spatafora J.W."/>
            <person name="Choi I.-G."/>
        </authorList>
    </citation>
    <scope>NUCLEOTIDE SEQUENCE [LARGE SCALE GENOMIC DNA]</scope>
    <source>
        <strain evidence="4 5">KUC8140</strain>
    </source>
</reference>
<dbReference type="EMBL" id="KQ086074">
    <property type="protein sequence ID" value="KLO08859.1"/>
    <property type="molecule type" value="Genomic_DNA"/>
</dbReference>
<evidence type="ECO:0000313" key="4">
    <source>
        <dbReference type="EMBL" id="KLO08859.1"/>
    </source>
</evidence>
<feature type="domain" description="C2H2-type" evidence="3">
    <location>
        <begin position="305"/>
        <end position="335"/>
    </location>
</feature>
<dbReference type="PROSITE" id="PS00028">
    <property type="entry name" value="ZINC_FINGER_C2H2_1"/>
    <property type="match status" value="1"/>
</dbReference>
<dbReference type="AlphaFoldDB" id="A0A0H2RAJ6"/>
<name>A0A0H2RAJ6_9AGAM</name>
<dbReference type="Gene3D" id="3.30.160.60">
    <property type="entry name" value="Classic Zinc Finger"/>
    <property type="match status" value="1"/>
</dbReference>
<gene>
    <name evidence="4" type="ORF">SCHPADRAFT_591907</name>
</gene>
<feature type="compositionally biased region" description="Basic and acidic residues" evidence="2">
    <location>
        <begin position="346"/>
        <end position="366"/>
    </location>
</feature>
<dbReference type="InterPro" id="IPR013087">
    <property type="entry name" value="Znf_C2H2_type"/>
</dbReference>
<feature type="compositionally biased region" description="Basic residues" evidence="2">
    <location>
        <begin position="277"/>
        <end position="286"/>
    </location>
</feature>
<keyword evidence="1" id="KW-0862">Zinc</keyword>
<dbReference type="InParanoid" id="A0A0H2RAJ6"/>